<accession>A0A834M065</accession>
<evidence type="ECO:0000256" key="2">
    <source>
        <dbReference type="SAM" id="Coils"/>
    </source>
</evidence>
<proteinExistence type="predicted"/>
<dbReference type="OrthoDB" id="10015001at2759"/>
<dbReference type="InterPro" id="IPR041611">
    <property type="entry name" value="SKICH"/>
</dbReference>
<evidence type="ECO:0000256" key="1">
    <source>
        <dbReference type="ARBA" id="ARBA00023054"/>
    </source>
</evidence>
<gene>
    <name evidence="4" type="ORF">GWI33_020885</name>
</gene>
<sequence length="286" mass="33778">MHILVLIYHYHTPNMSIKLRFYTNMISKEDVSLNFSDKQLVKFIDISDEYGILEDIKFTIKLNDYQIQEGDRIAIYKIGWKEVQDYEIFDWAPTNTTDMEIPFHFKGSVLPKNLQSLYQICYISGDNQVKGASTPFHIQALDISVNNTLQEHTNLNKNIFKDCKQILVQHQRDIENCNIKLLKMINNCIAHQQSQYNDIFGKQELYTKLISDQKDEIQNLRDKIIKIEEDYQKLYAEKNQIQNKYESLKMHIEIKKKVDGQNLEDNQSFFEFQSIPQFPAISEGLF</sequence>
<dbReference type="PANTHER" id="PTHR31915:SF6">
    <property type="entry name" value="SKICH DOMAIN-CONTAINING PROTEIN"/>
    <property type="match status" value="1"/>
</dbReference>
<keyword evidence="1 2" id="KW-0175">Coiled coil</keyword>
<dbReference type="Gene3D" id="2.60.40.2840">
    <property type="match status" value="1"/>
</dbReference>
<dbReference type="Proteomes" id="UP000625711">
    <property type="component" value="Unassembled WGS sequence"/>
</dbReference>
<protein>
    <recommendedName>
        <fullName evidence="3">SKICH domain-containing protein</fullName>
    </recommendedName>
</protein>
<dbReference type="InterPro" id="IPR051002">
    <property type="entry name" value="UBA_autophagy_assoc_protein"/>
</dbReference>
<name>A0A834M065_RHYFE</name>
<reference evidence="4" key="1">
    <citation type="submission" date="2020-08" db="EMBL/GenBank/DDBJ databases">
        <title>Genome sequencing and assembly of the red palm weevil Rhynchophorus ferrugineus.</title>
        <authorList>
            <person name="Dias G.B."/>
            <person name="Bergman C.M."/>
            <person name="Manee M."/>
        </authorList>
    </citation>
    <scope>NUCLEOTIDE SEQUENCE</scope>
    <source>
        <strain evidence="4">AA-2017</strain>
        <tissue evidence="4">Whole larva</tissue>
    </source>
</reference>
<dbReference type="EMBL" id="JAACXV010014584">
    <property type="protein sequence ID" value="KAF7265813.1"/>
    <property type="molecule type" value="Genomic_DNA"/>
</dbReference>
<comment type="caution">
    <text evidence="4">The sequence shown here is derived from an EMBL/GenBank/DDBJ whole genome shotgun (WGS) entry which is preliminary data.</text>
</comment>
<feature type="domain" description="SKICH" evidence="3">
    <location>
        <begin position="41"/>
        <end position="138"/>
    </location>
</feature>
<evidence type="ECO:0000259" key="3">
    <source>
        <dbReference type="Pfam" id="PF17751"/>
    </source>
</evidence>
<keyword evidence="5" id="KW-1185">Reference proteome</keyword>
<dbReference type="PANTHER" id="PTHR31915">
    <property type="entry name" value="SKICH DOMAIN-CONTAINING PROTEIN"/>
    <property type="match status" value="1"/>
</dbReference>
<dbReference type="AlphaFoldDB" id="A0A834M065"/>
<evidence type="ECO:0000313" key="5">
    <source>
        <dbReference type="Proteomes" id="UP000625711"/>
    </source>
</evidence>
<feature type="coiled-coil region" evidence="2">
    <location>
        <begin position="203"/>
        <end position="251"/>
    </location>
</feature>
<dbReference type="Pfam" id="PF17751">
    <property type="entry name" value="SKICH"/>
    <property type="match status" value="1"/>
</dbReference>
<organism evidence="4 5">
    <name type="scientific">Rhynchophorus ferrugineus</name>
    <name type="common">Red palm weevil</name>
    <name type="synonym">Curculio ferrugineus</name>
    <dbReference type="NCBI Taxonomy" id="354439"/>
    <lineage>
        <taxon>Eukaryota</taxon>
        <taxon>Metazoa</taxon>
        <taxon>Ecdysozoa</taxon>
        <taxon>Arthropoda</taxon>
        <taxon>Hexapoda</taxon>
        <taxon>Insecta</taxon>
        <taxon>Pterygota</taxon>
        <taxon>Neoptera</taxon>
        <taxon>Endopterygota</taxon>
        <taxon>Coleoptera</taxon>
        <taxon>Polyphaga</taxon>
        <taxon>Cucujiformia</taxon>
        <taxon>Curculionidae</taxon>
        <taxon>Dryophthorinae</taxon>
        <taxon>Rhynchophorus</taxon>
    </lineage>
</organism>
<evidence type="ECO:0000313" key="4">
    <source>
        <dbReference type="EMBL" id="KAF7265813.1"/>
    </source>
</evidence>